<dbReference type="PATRIC" id="fig|1263870.3.peg.1630"/>
<gene>
    <name evidence="2" type="ORF">RSSM_01520</name>
</gene>
<keyword evidence="1" id="KW-0812">Transmembrane</keyword>
<keyword evidence="3" id="KW-1185">Reference proteome</keyword>
<proteinExistence type="predicted"/>
<evidence type="ECO:0000313" key="2">
    <source>
        <dbReference type="EMBL" id="EMI56991.1"/>
    </source>
</evidence>
<dbReference type="EMBL" id="ANOH01000115">
    <property type="protein sequence ID" value="EMI56991.1"/>
    <property type="molecule type" value="Genomic_DNA"/>
</dbReference>
<dbReference type="RefSeq" id="WP_008675946.1">
    <property type="nucleotide sequence ID" value="NZ_ANOH01000115.1"/>
</dbReference>
<sequence>MIESFGVSALFDDGFATFLADWSVWLEGWKDSAQAVLLSGGVVALAVLLVLVCVAAWLTNLVALPGNWLAVLAIGLYAWLGPETGRAQIGLVAVGLAFMAAVVGELIEFAAGAVGASRAGASRRGTIMAIAGSVVGAIVGGIVGLPIPVLGPVLAALLFGGVGATAGAMLAEWQDGKSWRENWRIGRAAFWGRTTGVVGKMVAGLIVVLICLIAVLF</sequence>
<keyword evidence="1" id="KW-0472">Membrane</keyword>
<feature type="transmembrane region" description="Helical" evidence="1">
    <location>
        <begin position="194"/>
        <end position="216"/>
    </location>
</feature>
<organism evidence="2 3">
    <name type="scientific">Rhodopirellula sallentina SM41</name>
    <dbReference type="NCBI Taxonomy" id="1263870"/>
    <lineage>
        <taxon>Bacteria</taxon>
        <taxon>Pseudomonadati</taxon>
        <taxon>Planctomycetota</taxon>
        <taxon>Planctomycetia</taxon>
        <taxon>Pirellulales</taxon>
        <taxon>Pirellulaceae</taxon>
        <taxon>Rhodopirellula</taxon>
    </lineage>
</organism>
<dbReference type="OrthoDB" id="282141at2"/>
<feature type="transmembrane region" description="Helical" evidence="1">
    <location>
        <begin position="35"/>
        <end position="54"/>
    </location>
</feature>
<name>M5UGM1_9BACT</name>
<reference evidence="2 3" key="1">
    <citation type="journal article" date="2013" name="Mar. Genomics">
        <title>Expression of sulfatases in Rhodopirellula baltica and the diversity of sulfatases in the genus Rhodopirellula.</title>
        <authorList>
            <person name="Wegner C.E."/>
            <person name="Richter-Heitmann T."/>
            <person name="Klindworth A."/>
            <person name="Klockow C."/>
            <person name="Richter M."/>
            <person name="Achstetter T."/>
            <person name="Glockner F.O."/>
            <person name="Harder J."/>
        </authorList>
    </citation>
    <scope>NUCLEOTIDE SEQUENCE [LARGE SCALE GENOMIC DNA]</scope>
    <source>
        <strain evidence="2 3">SM41</strain>
    </source>
</reference>
<feature type="transmembrane region" description="Helical" evidence="1">
    <location>
        <begin position="61"/>
        <end position="80"/>
    </location>
</feature>
<dbReference type="InterPro" id="IPR007403">
    <property type="entry name" value="DUF456"/>
</dbReference>
<dbReference type="Proteomes" id="UP000011885">
    <property type="component" value="Unassembled WGS sequence"/>
</dbReference>
<feature type="transmembrane region" description="Helical" evidence="1">
    <location>
        <begin position="126"/>
        <end position="147"/>
    </location>
</feature>
<feature type="transmembrane region" description="Helical" evidence="1">
    <location>
        <begin position="92"/>
        <end position="114"/>
    </location>
</feature>
<accession>M5UGM1</accession>
<keyword evidence="1" id="KW-1133">Transmembrane helix</keyword>
<feature type="transmembrane region" description="Helical" evidence="1">
    <location>
        <begin position="153"/>
        <end position="173"/>
    </location>
</feature>
<evidence type="ECO:0000313" key="3">
    <source>
        <dbReference type="Proteomes" id="UP000011885"/>
    </source>
</evidence>
<dbReference type="AlphaFoldDB" id="M5UGM1"/>
<protein>
    <submittedName>
        <fullName evidence="2">Membrane protein</fullName>
    </submittedName>
</protein>
<comment type="caution">
    <text evidence="2">The sequence shown here is derived from an EMBL/GenBank/DDBJ whole genome shotgun (WGS) entry which is preliminary data.</text>
</comment>
<dbReference type="Pfam" id="PF04306">
    <property type="entry name" value="DUF456"/>
    <property type="match status" value="1"/>
</dbReference>
<evidence type="ECO:0000256" key="1">
    <source>
        <dbReference type="SAM" id="Phobius"/>
    </source>
</evidence>